<comment type="caution">
    <text evidence="1">The sequence shown here is derived from an EMBL/GenBank/DDBJ whole genome shotgun (WGS) entry which is preliminary data.</text>
</comment>
<proteinExistence type="predicted"/>
<dbReference type="Proteomes" id="UP000655094">
    <property type="component" value="Unassembled WGS sequence"/>
</dbReference>
<sequence length="162" mass="17928">MTRYSATLSQQAGSGSLSFNGIWSEDVRHHRWRSYQLGYANRYGQLNYYLYAQQSQDIHHRNNQVVGVSFSLPFGQAGSLTTRFNHDKNYGSQLQSSYTGSAGEKNAFSYGLTASYDMPRENPNEASVAANGSLRTDYAYLNASASAGRHQQQYSLGASGAR</sequence>
<dbReference type="InterPro" id="IPR000015">
    <property type="entry name" value="Fimb_usher"/>
</dbReference>
<dbReference type="GO" id="GO:0009297">
    <property type="term" value="P:pilus assembly"/>
    <property type="evidence" value="ECO:0007669"/>
    <property type="project" value="InterPro"/>
</dbReference>
<dbReference type="GO" id="GO:0015473">
    <property type="term" value="F:fimbrial usher porin activity"/>
    <property type="evidence" value="ECO:0007669"/>
    <property type="project" value="InterPro"/>
</dbReference>
<reference evidence="1" key="1">
    <citation type="submission" date="2020-10" db="EMBL/GenBank/DDBJ databases">
        <title>Genome Sequence of ESBL Producing Zambian Clinical Strains.</title>
        <authorList>
            <person name="Shawa M."/>
            <person name="Furuta Y."/>
            <person name="Simbotwe M."/>
            <person name="Mulenga E."/>
            <person name="Mubanga M."/>
            <person name="Mulenga G."/>
            <person name="Kaile C."/>
            <person name="Zorigt T."/>
            <person name="Hang'ombe B."/>
            <person name="Higashi H."/>
        </authorList>
    </citation>
    <scope>NUCLEOTIDE SEQUENCE</scope>
    <source>
        <strain evidence="1">Zam_UTH_09</strain>
    </source>
</reference>
<evidence type="ECO:0008006" key="3">
    <source>
        <dbReference type="Google" id="ProtNLM"/>
    </source>
</evidence>
<organism evidence="1 2">
    <name type="scientific">Klebsiella pneumoniae</name>
    <dbReference type="NCBI Taxonomy" id="573"/>
    <lineage>
        <taxon>Bacteria</taxon>
        <taxon>Pseudomonadati</taxon>
        <taxon>Pseudomonadota</taxon>
        <taxon>Gammaproteobacteria</taxon>
        <taxon>Enterobacterales</taxon>
        <taxon>Enterobacteriaceae</taxon>
        <taxon>Klebsiella/Raoultella group</taxon>
        <taxon>Klebsiella</taxon>
        <taxon>Klebsiella pneumoniae complex</taxon>
    </lineage>
</organism>
<protein>
    <recommendedName>
        <fullName evidence="3">Type 1 fimbriae anchoring protein FimD</fullName>
    </recommendedName>
</protein>
<evidence type="ECO:0000313" key="1">
    <source>
        <dbReference type="EMBL" id="GHK53617.1"/>
    </source>
</evidence>
<gene>
    <name evidence="1" type="ORF">KPZU09_33530</name>
</gene>
<dbReference type="EMBL" id="BNFF01000001">
    <property type="protein sequence ID" value="GHK53617.1"/>
    <property type="molecule type" value="Genomic_DNA"/>
</dbReference>
<dbReference type="PANTHER" id="PTHR30451">
    <property type="entry name" value="OUTER MEMBRANE USHER PROTEIN"/>
    <property type="match status" value="1"/>
</dbReference>
<accession>A0A919HTU1</accession>
<dbReference type="Pfam" id="PF00577">
    <property type="entry name" value="Usher"/>
    <property type="match status" value="1"/>
</dbReference>
<dbReference type="PANTHER" id="PTHR30451:SF5">
    <property type="entry name" value="SLR0019 PROTEIN"/>
    <property type="match status" value="1"/>
</dbReference>
<dbReference type="GO" id="GO:0009279">
    <property type="term" value="C:cell outer membrane"/>
    <property type="evidence" value="ECO:0007669"/>
    <property type="project" value="TreeGrafter"/>
</dbReference>
<evidence type="ECO:0000313" key="2">
    <source>
        <dbReference type="Proteomes" id="UP000655094"/>
    </source>
</evidence>
<dbReference type="AlphaFoldDB" id="A0A919HTU1"/>
<name>A0A919HTU1_KLEPN</name>